<feature type="transmembrane region" description="Helical" evidence="1">
    <location>
        <begin position="84"/>
        <end position="107"/>
    </location>
</feature>
<organism evidence="2 3">
    <name type="scientific">Neoroseomonas alkaliterrae</name>
    <dbReference type="NCBI Taxonomy" id="1452450"/>
    <lineage>
        <taxon>Bacteria</taxon>
        <taxon>Pseudomonadati</taxon>
        <taxon>Pseudomonadota</taxon>
        <taxon>Alphaproteobacteria</taxon>
        <taxon>Acetobacterales</taxon>
        <taxon>Acetobacteraceae</taxon>
        <taxon>Neoroseomonas</taxon>
    </lineage>
</organism>
<proteinExistence type="predicted"/>
<keyword evidence="1" id="KW-0472">Membrane</keyword>
<protein>
    <submittedName>
        <fullName evidence="2">Uncharacterized protein</fullName>
    </submittedName>
</protein>
<keyword evidence="3" id="KW-1185">Reference proteome</keyword>
<feature type="transmembrane region" description="Helical" evidence="1">
    <location>
        <begin position="183"/>
        <end position="206"/>
    </location>
</feature>
<feature type="transmembrane region" description="Helical" evidence="1">
    <location>
        <begin position="151"/>
        <end position="171"/>
    </location>
</feature>
<name>A0A840XTV7_9PROT</name>
<dbReference type="RefSeq" id="WP_184486710.1">
    <property type="nucleotide sequence ID" value="NZ_JACIJE010000011.1"/>
</dbReference>
<sequence>MAGWSPPPGHGARWIAACVGGLALGGPVAVLWNAMLLPVLFPGLAGAAAAPAMALGGAIIGASLGAAQAWALARTYRGLPPARWVAASAAAGFLAALAVNLAYALIIARAGSLPVMALVVAGAAVKGIAAGLAFGLIQARVLDAVVAAREAWLRVVTVGWMLGALIGAMRWTVLPMTPDQASLVAGAAVGGAIEGLALGLVTAGAFRFMPPR</sequence>
<comment type="caution">
    <text evidence="2">The sequence shown here is derived from an EMBL/GenBank/DDBJ whole genome shotgun (WGS) entry which is preliminary data.</text>
</comment>
<feature type="transmembrane region" description="Helical" evidence="1">
    <location>
        <begin position="113"/>
        <end position="139"/>
    </location>
</feature>
<reference evidence="2 3" key="1">
    <citation type="submission" date="2020-08" db="EMBL/GenBank/DDBJ databases">
        <title>Genomic Encyclopedia of Type Strains, Phase IV (KMG-IV): sequencing the most valuable type-strain genomes for metagenomic binning, comparative biology and taxonomic classification.</title>
        <authorList>
            <person name="Goeker M."/>
        </authorList>
    </citation>
    <scope>NUCLEOTIDE SEQUENCE [LARGE SCALE GENOMIC DNA]</scope>
    <source>
        <strain evidence="2 3">DSM 25895</strain>
    </source>
</reference>
<keyword evidence="1" id="KW-0812">Transmembrane</keyword>
<feature type="transmembrane region" description="Helical" evidence="1">
    <location>
        <begin position="52"/>
        <end position="72"/>
    </location>
</feature>
<evidence type="ECO:0000256" key="1">
    <source>
        <dbReference type="SAM" id="Phobius"/>
    </source>
</evidence>
<feature type="transmembrane region" description="Helical" evidence="1">
    <location>
        <begin position="12"/>
        <end position="32"/>
    </location>
</feature>
<dbReference type="AlphaFoldDB" id="A0A840XTV7"/>
<dbReference type="EMBL" id="JACIJE010000011">
    <property type="protein sequence ID" value="MBB5691316.1"/>
    <property type="molecule type" value="Genomic_DNA"/>
</dbReference>
<evidence type="ECO:0000313" key="3">
    <source>
        <dbReference type="Proteomes" id="UP000562254"/>
    </source>
</evidence>
<evidence type="ECO:0000313" key="2">
    <source>
        <dbReference type="EMBL" id="MBB5691316.1"/>
    </source>
</evidence>
<keyword evidence="1" id="KW-1133">Transmembrane helix</keyword>
<dbReference type="Proteomes" id="UP000562254">
    <property type="component" value="Unassembled WGS sequence"/>
</dbReference>
<gene>
    <name evidence="2" type="ORF">FHS88_003469</name>
</gene>
<accession>A0A840XTV7</accession>